<evidence type="ECO:0000259" key="7">
    <source>
        <dbReference type="Pfam" id="PF23186"/>
    </source>
</evidence>
<dbReference type="GO" id="GO:0003676">
    <property type="term" value="F:nucleic acid binding"/>
    <property type="evidence" value="ECO:0007669"/>
    <property type="project" value="InterPro"/>
</dbReference>
<evidence type="ECO:0000259" key="6">
    <source>
        <dbReference type="Pfam" id="PF05175"/>
    </source>
</evidence>
<evidence type="ECO:0000256" key="4">
    <source>
        <dbReference type="ARBA" id="ARBA00022691"/>
    </source>
</evidence>
<keyword evidence="2 8" id="KW-0489">Methyltransferase</keyword>
<feature type="domain" description="Methyltransferase small" evidence="6">
    <location>
        <begin position="168"/>
        <end position="256"/>
    </location>
</feature>
<gene>
    <name evidence="8" type="ORF">BJY28_000440</name>
</gene>
<dbReference type="GO" id="GO:0008170">
    <property type="term" value="F:N-methyltransferase activity"/>
    <property type="evidence" value="ECO:0007669"/>
    <property type="project" value="UniProtKB-ARBA"/>
</dbReference>
<dbReference type="Pfam" id="PF05175">
    <property type="entry name" value="MTS"/>
    <property type="match status" value="1"/>
</dbReference>
<dbReference type="InterPro" id="IPR055487">
    <property type="entry name" value="DUF7059"/>
</dbReference>
<dbReference type="SUPFAM" id="SSF53335">
    <property type="entry name" value="S-adenosyl-L-methionine-dependent methyltransferases"/>
    <property type="match status" value="1"/>
</dbReference>
<protein>
    <submittedName>
        <fullName evidence="8">Methylase of polypeptide subunit release factors</fullName>
    </submittedName>
</protein>
<keyword evidence="4" id="KW-0949">S-adenosyl-L-methionine</keyword>
<feature type="domain" description="DUF7059" evidence="7">
    <location>
        <begin position="20"/>
        <end position="100"/>
    </location>
</feature>
<dbReference type="PANTHER" id="PTHR45875">
    <property type="entry name" value="METHYLTRANSFERASE N6AMT1"/>
    <property type="match status" value="1"/>
</dbReference>
<name>A0A852XBU1_9MICO</name>
<evidence type="ECO:0000313" key="8">
    <source>
        <dbReference type="EMBL" id="NYG35971.1"/>
    </source>
</evidence>
<organism evidence="8 9">
    <name type="scientific">Janibacter alkaliphilus</name>
    <dbReference type="NCBI Taxonomy" id="1069963"/>
    <lineage>
        <taxon>Bacteria</taxon>
        <taxon>Bacillati</taxon>
        <taxon>Actinomycetota</taxon>
        <taxon>Actinomycetes</taxon>
        <taxon>Micrococcales</taxon>
        <taxon>Intrasporangiaceae</taxon>
        <taxon>Janibacter</taxon>
    </lineage>
</organism>
<dbReference type="Pfam" id="PF23186">
    <property type="entry name" value="DUF7059"/>
    <property type="match status" value="1"/>
</dbReference>
<dbReference type="GO" id="GO:0008276">
    <property type="term" value="F:protein methyltransferase activity"/>
    <property type="evidence" value="ECO:0007669"/>
    <property type="project" value="TreeGrafter"/>
</dbReference>
<keyword evidence="3" id="KW-0808">Transferase</keyword>
<evidence type="ECO:0000256" key="1">
    <source>
        <dbReference type="ARBA" id="ARBA00006149"/>
    </source>
</evidence>
<dbReference type="Proteomes" id="UP000592181">
    <property type="component" value="Unassembled WGS sequence"/>
</dbReference>
<dbReference type="RefSeq" id="WP_179461549.1">
    <property type="nucleotide sequence ID" value="NZ_JACBZX010000001.1"/>
</dbReference>
<dbReference type="CDD" id="cd02440">
    <property type="entry name" value="AdoMet_MTases"/>
    <property type="match status" value="1"/>
</dbReference>
<dbReference type="InterPro" id="IPR052190">
    <property type="entry name" value="Euk-Arch_PrmC-MTase"/>
</dbReference>
<dbReference type="AlphaFoldDB" id="A0A852XBU1"/>
<proteinExistence type="inferred from homology"/>
<dbReference type="GO" id="GO:0035657">
    <property type="term" value="C:eRF1 methyltransferase complex"/>
    <property type="evidence" value="ECO:0007669"/>
    <property type="project" value="TreeGrafter"/>
</dbReference>
<dbReference type="PROSITE" id="PS00092">
    <property type="entry name" value="N6_MTASE"/>
    <property type="match status" value="1"/>
</dbReference>
<evidence type="ECO:0000313" key="9">
    <source>
        <dbReference type="Proteomes" id="UP000592181"/>
    </source>
</evidence>
<dbReference type="InterPro" id="IPR029063">
    <property type="entry name" value="SAM-dependent_MTases_sf"/>
</dbReference>
<dbReference type="InterPro" id="IPR002052">
    <property type="entry name" value="DNA_methylase_N6_adenine_CS"/>
</dbReference>
<reference evidence="8 9" key="1">
    <citation type="submission" date="2020-07" db="EMBL/GenBank/DDBJ databases">
        <title>Sequencing the genomes of 1000 actinobacteria strains.</title>
        <authorList>
            <person name="Klenk H.-P."/>
        </authorList>
    </citation>
    <scope>NUCLEOTIDE SEQUENCE [LARGE SCALE GENOMIC DNA]</scope>
    <source>
        <strain evidence="8 9">DSM 24723</strain>
    </source>
</reference>
<dbReference type="EMBL" id="JACBZX010000001">
    <property type="protein sequence ID" value="NYG35971.1"/>
    <property type="molecule type" value="Genomic_DNA"/>
</dbReference>
<dbReference type="GO" id="GO:0032259">
    <property type="term" value="P:methylation"/>
    <property type="evidence" value="ECO:0007669"/>
    <property type="project" value="UniProtKB-KW"/>
</dbReference>
<evidence type="ECO:0000256" key="2">
    <source>
        <dbReference type="ARBA" id="ARBA00022603"/>
    </source>
</evidence>
<comment type="caution">
    <text evidence="8">The sequence shown here is derived from an EMBL/GenBank/DDBJ whole genome shotgun (WGS) entry which is preliminary data.</text>
</comment>
<accession>A0A852XBU1</accession>
<dbReference type="GO" id="GO:0008757">
    <property type="term" value="F:S-adenosylmethionine-dependent methyltransferase activity"/>
    <property type="evidence" value="ECO:0007669"/>
    <property type="project" value="TreeGrafter"/>
</dbReference>
<sequence>MTTPTIDPRLLDRLRNDLTAAGFTLDGIGDLLGQVASAALHREQPLAARRVVRRERSPLATLVGLWCLGEPTAPADLAEALPTLGVDGAVSLGLVTSAGPSSGTTSRPGRETTPETTPALGTDQTLRAACDLRPYGDEDSSWWVASDLGEDAHIGPLPLDHVLGIGGASATLASWTPRARVARALDLGTGCGVQSLHLAAHAGTVVATDVSRRALDFAAFNAALAGQEWELRHGSMLDPVAGERFDLVVSNPPFVITPRRADVPRYEYRDGGRAGDALVAELVAGVGAHLAPGGVAQLLANWEDHEDAPWQERVRGWVDGTGLDAWVVQRDQQDPAEYAELWARDGGLRPGDPGYDDLVAAWLDDFAERRVSAVGFGVVTLRRPTSGRAPVVEIEEAPGAITGPMGPHVLARLAAQDWLAAHDDDAVLQQRWRCAADVTEERHGRPGEEPEVILLRQGGGLGRAVRLDTLDAALVSVCDGDLDARTALAAISGLLEIPQDEALAQGARLLRRLAIDGLVVREPTD</sequence>
<comment type="similarity">
    <text evidence="1">Belongs to the eukaryotic/archaeal PrmC-related family.</text>
</comment>
<dbReference type="Gene3D" id="3.40.50.150">
    <property type="entry name" value="Vaccinia Virus protein VP39"/>
    <property type="match status" value="1"/>
</dbReference>
<keyword evidence="9" id="KW-1185">Reference proteome</keyword>
<dbReference type="PANTHER" id="PTHR45875:SF1">
    <property type="entry name" value="METHYLTRANSFERASE N6AMT1"/>
    <property type="match status" value="1"/>
</dbReference>
<dbReference type="InterPro" id="IPR007848">
    <property type="entry name" value="Small_mtfrase_dom"/>
</dbReference>
<evidence type="ECO:0000256" key="3">
    <source>
        <dbReference type="ARBA" id="ARBA00022679"/>
    </source>
</evidence>
<evidence type="ECO:0000256" key="5">
    <source>
        <dbReference type="SAM" id="MobiDB-lite"/>
    </source>
</evidence>
<feature type="region of interest" description="Disordered" evidence="5">
    <location>
        <begin position="95"/>
        <end position="120"/>
    </location>
</feature>